<dbReference type="EMBL" id="QTSX02000034">
    <property type="protein sequence ID" value="KAJ9089667.1"/>
    <property type="molecule type" value="Genomic_DNA"/>
</dbReference>
<organism evidence="1 2">
    <name type="scientific">Entomophthora muscae</name>
    <dbReference type="NCBI Taxonomy" id="34485"/>
    <lineage>
        <taxon>Eukaryota</taxon>
        <taxon>Fungi</taxon>
        <taxon>Fungi incertae sedis</taxon>
        <taxon>Zoopagomycota</taxon>
        <taxon>Entomophthoromycotina</taxon>
        <taxon>Entomophthoromycetes</taxon>
        <taxon>Entomophthorales</taxon>
        <taxon>Entomophthoraceae</taxon>
        <taxon>Entomophthora</taxon>
    </lineage>
</organism>
<comment type="caution">
    <text evidence="1">The sequence shown here is derived from an EMBL/GenBank/DDBJ whole genome shotgun (WGS) entry which is preliminary data.</text>
</comment>
<gene>
    <name evidence="1" type="primary">FAR1_7</name>
    <name evidence="1" type="ORF">DSO57_1010370</name>
</gene>
<sequence>MSSIDITETGKKIFLTGVTGFVGMAVLEKILRDQHDHVDSIYTLVRASKGEDPAARVEKVLCNPVFDTLRRSHPNFSSKVVAVEGDLSQDGLGLSEEDASKLACEVKTIIHCAASIEFCLPLKEAFGINTLGVVRLLELADKCSNLEGIVHVSTAYVNCNLKNIVIEEKVYPITLGDPLYLVEHIPKVGQPELDSLEKCVLKEYPNTYTFTKALTEHVLVSKSSRWNIAIVRPSIITSAICSPTPGWIHGLAAIAGVSTLIGLGVVDVLPVQPQGVVDVVPVDYVASLVVGAMNIIKDQPGYKVYHATSSCINPLTWEMFRVGILGGWSKQTNLEKRVFPPNLDLIPDLNEFDERIKKTRQRMFSTEAYNMAKKDPAGAKKVLGMVGRIDSSYKNFLFFGINQWIYKAHNVIDMESKQKLPANHVSRSILATMDWNEYLDNFTSGVRHFVLEKHLLPGAKEQTKEQPKSQEPTLVDEQTTLDLKA</sequence>
<dbReference type="Proteomes" id="UP001165960">
    <property type="component" value="Unassembled WGS sequence"/>
</dbReference>
<protein>
    <submittedName>
        <fullName evidence="1">Cyclin-dependent kinase inhibitor far1</fullName>
        <ecNumber evidence="1">1.2.1.84</ecNumber>
    </submittedName>
</protein>
<name>A0ACC2USB6_9FUNG</name>
<evidence type="ECO:0000313" key="1">
    <source>
        <dbReference type="EMBL" id="KAJ9089667.1"/>
    </source>
</evidence>
<evidence type="ECO:0000313" key="2">
    <source>
        <dbReference type="Proteomes" id="UP001165960"/>
    </source>
</evidence>
<keyword evidence="1" id="KW-0649">Protein kinase inhibitor</keyword>
<dbReference type="EC" id="1.2.1.84" evidence="1"/>
<accession>A0ACC2USB6</accession>
<keyword evidence="2" id="KW-1185">Reference proteome</keyword>
<keyword evidence="1" id="KW-0560">Oxidoreductase</keyword>
<proteinExistence type="predicted"/>
<reference evidence="1" key="1">
    <citation type="submission" date="2022-04" db="EMBL/GenBank/DDBJ databases">
        <title>Genome of the entomopathogenic fungus Entomophthora muscae.</title>
        <authorList>
            <person name="Elya C."/>
            <person name="Lovett B.R."/>
            <person name="Lee E."/>
            <person name="Macias A.M."/>
            <person name="Hajek A.E."/>
            <person name="De Bivort B.L."/>
            <person name="Kasson M.T."/>
            <person name="De Fine Licht H.H."/>
            <person name="Stajich J.E."/>
        </authorList>
    </citation>
    <scope>NUCLEOTIDE SEQUENCE</scope>
    <source>
        <strain evidence="1">Berkeley</strain>
    </source>
</reference>